<accession>A0ABN3T843</accession>
<feature type="compositionally biased region" description="Polar residues" evidence="1">
    <location>
        <begin position="45"/>
        <end position="54"/>
    </location>
</feature>
<feature type="region of interest" description="Disordered" evidence="1">
    <location>
        <begin position="1"/>
        <end position="23"/>
    </location>
</feature>
<gene>
    <name evidence="2" type="ORF">GCM10009864_81680</name>
</gene>
<name>A0ABN3T843_9ACTN</name>
<protein>
    <submittedName>
        <fullName evidence="2">Uncharacterized protein</fullName>
    </submittedName>
</protein>
<evidence type="ECO:0000313" key="3">
    <source>
        <dbReference type="Proteomes" id="UP001500994"/>
    </source>
</evidence>
<comment type="caution">
    <text evidence="2">The sequence shown here is derived from an EMBL/GenBank/DDBJ whole genome shotgun (WGS) entry which is preliminary data.</text>
</comment>
<dbReference type="Proteomes" id="UP001500994">
    <property type="component" value="Unassembled WGS sequence"/>
</dbReference>
<sequence length="94" mass="10187">MLTNSSKQRGFSPVNGAIQEGSDAVITPGTIEIIPQHDDYEPPSGRSTGRSLSTAFPWPTNDFFARPPADDEEVIVYTGDPDTLLATLHEARQS</sequence>
<keyword evidence="3" id="KW-1185">Reference proteome</keyword>
<evidence type="ECO:0000256" key="1">
    <source>
        <dbReference type="SAM" id="MobiDB-lite"/>
    </source>
</evidence>
<dbReference type="EMBL" id="BAAARK010000075">
    <property type="protein sequence ID" value="GAA2694535.1"/>
    <property type="molecule type" value="Genomic_DNA"/>
</dbReference>
<reference evidence="2 3" key="1">
    <citation type="journal article" date="2019" name="Int. J. Syst. Evol. Microbiol.">
        <title>The Global Catalogue of Microorganisms (GCM) 10K type strain sequencing project: providing services to taxonomists for standard genome sequencing and annotation.</title>
        <authorList>
            <consortium name="The Broad Institute Genomics Platform"/>
            <consortium name="The Broad Institute Genome Sequencing Center for Infectious Disease"/>
            <person name="Wu L."/>
            <person name="Ma J."/>
        </authorList>
    </citation>
    <scope>NUCLEOTIDE SEQUENCE [LARGE SCALE GENOMIC DNA]</scope>
    <source>
        <strain evidence="2 3">JCM 16374</strain>
    </source>
</reference>
<evidence type="ECO:0000313" key="2">
    <source>
        <dbReference type="EMBL" id="GAA2694535.1"/>
    </source>
</evidence>
<organism evidence="2 3">
    <name type="scientific">Streptomyces lunalinharesii</name>
    <dbReference type="NCBI Taxonomy" id="333384"/>
    <lineage>
        <taxon>Bacteria</taxon>
        <taxon>Bacillati</taxon>
        <taxon>Actinomycetota</taxon>
        <taxon>Actinomycetes</taxon>
        <taxon>Kitasatosporales</taxon>
        <taxon>Streptomycetaceae</taxon>
        <taxon>Streptomyces</taxon>
    </lineage>
</organism>
<proteinExistence type="predicted"/>
<feature type="region of interest" description="Disordered" evidence="1">
    <location>
        <begin position="35"/>
        <end position="54"/>
    </location>
</feature>